<evidence type="ECO:0000313" key="4">
    <source>
        <dbReference type="EMBL" id="CAK9098100.1"/>
    </source>
</evidence>
<feature type="repeat" description="ANK" evidence="3">
    <location>
        <begin position="642"/>
        <end position="674"/>
    </location>
</feature>
<dbReference type="Gene3D" id="1.25.40.20">
    <property type="entry name" value="Ankyrin repeat-containing domain"/>
    <property type="match status" value="4"/>
</dbReference>
<feature type="repeat" description="ANK" evidence="3">
    <location>
        <begin position="225"/>
        <end position="257"/>
    </location>
</feature>
<organism evidence="4 5">
    <name type="scientific">Durusdinium trenchii</name>
    <dbReference type="NCBI Taxonomy" id="1381693"/>
    <lineage>
        <taxon>Eukaryota</taxon>
        <taxon>Sar</taxon>
        <taxon>Alveolata</taxon>
        <taxon>Dinophyceae</taxon>
        <taxon>Suessiales</taxon>
        <taxon>Symbiodiniaceae</taxon>
        <taxon>Durusdinium</taxon>
    </lineage>
</organism>
<dbReference type="Proteomes" id="UP001642464">
    <property type="component" value="Unassembled WGS sequence"/>
</dbReference>
<feature type="repeat" description="ANK" evidence="3">
    <location>
        <begin position="159"/>
        <end position="191"/>
    </location>
</feature>
<keyword evidence="1" id="KW-0677">Repeat</keyword>
<dbReference type="PANTHER" id="PTHR24171:SF9">
    <property type="entry name" value="ANKYRIN REPEAT DOMAIN-CONTAINING PROTEIN 39"/>
    <property type="match status" value="1"/>
</dbReference>
<accession>A0ABP0RBZ1</accession>
<proteinExistence type="predicted"/>
<feature type="repeat" description="ANK" evidence="3">
    <location>
        <begin position="608"/>
        <end position="640"/>
    </location>
</feature>
<protein>
    <submittedName>
        <fullName evidence="4">Ankyrin-3 (ANK-3) (Ankyrin-G)</fullName>
    </submittedName>
</protein>
<dbReference type="PROSITE" id="PS50297">
    <property type="entry name" value="ANK_REP_REGION"/>
    <property type="match status" value="4"/>
</dbReference>
<evidence type="ECO:0000256" key="2">
    <source>
        <dbReference type="ARBA" id="ARBA00023043"/>
    </source>
</evidence>
<dbReference type="PROSITE" id="PS50088">
    <property type="entry name" value="ANK_REPEAT"/>
    <property type="match status" value="5"/>
</dbReference>
<gene>
    <name evidence="4" type="ORF">SCF082_LOCUS46005</name>
</gene>
<keyword evidence="2 3" id="KW-0040">ANK repeat</keyword>
<evidence type="ECO:0000256" key="1">
    <source>
        <dbReference type="ARBA" id="ARBA00022737"/>
    </source>
</evidence>
<dbReference type="PANTHER" id="PTHR24171">
    <property type="entry name" value="ANKYRIN REPEAT DOMAIN-CONTAINING PROTEIN 39-RELATED"/>
    <property type="match status" value="1"/>
</dbReference>
<evidence type="ECO:0000256" key="3">
    <source>
        <dbReference type="PROSITE-ProRule" id="PRU00023"/>
    </source>
</evidence>
<comment type="caution">
    <text evidence="4">The sequence shown here is derived from an EMBL/GenBank/DDBJ whole genome shotgun (WGS) entry which is preliminary data.</text>
</comment>
<dbReference type="SMART" id="SM00248">
    <property type="entry name" value="ANK"/>
    <property type="match status" value="11"/>
</dbReference>
<sequence length="711" mass="79834">MDELVPGAGKQQDALREACEEGQINSVDILLKQRADPNHADESGSSLLRQGCDKGHLELVRLLLHFRADPGFIDSSGRSPLYCACYKGHLELVSILLRQRADPNVSNTRSSSALPWGTQRTSSESRWWTPLTRTCQEGLLEMARLLLTWQADPNRIDRNGLAPLRCACDQGHSELVQLLLDRLADPCIMDDSGLSPFFCVCDRGTLKLAALLLRQHADPNVGDKSGRSPLAWAIENDRLEIAEALLAQKVNPNVIDHLGRTPLTLAQKTGEWNSFLQGLQQALETPPTLTPLLLQALRLQENTPNLTPLLLRALADPNYSSIKEHPLKLAIEKSRVDLVKQYLENRADPNVIPTVPLVHYKWNSEILQLLMEHRAEPNLSTVLEVTTIKVQDRDGGDRCDWTSRGIRPDGSVHITCSPGYLERTLRHLVELNADTSLVLRKEQRAEVLEVLRALRTVRVYCAKSGKLLLQTWAEEVRAPGELFVLIHNGLDGLEDMRPHAYRLALHPVQMERELLMHFLETSATCFAWKFDLLPMSSHFLQAIISNQHLMNLVGETDVNVWLNLEVVSNNEYLQELLTSASAGDVNAVRWVLERGQRPDETLQDEYVNGYTALHVAAEDYFREVAQVLLEKQADANQTEPNEMCTPLHLAAQCGHAWMVELLLRHGANRAAVDFEGQRAVDLAEEEEEHAAEEGDEVKANRLRAVIDLLQM</sequence>
<dbReference type="SUPFAM" id="SSF48403">
    <property type="entry name" value="Ankyrin repeat"/>
    <property type="match status" value="2"/>
</dbReference>
<dbReference type="EMBL" id="CAXAMM010041228">
    <property type="protein sequence ID" value="CAK9098100.1"/>
    <property type="molecule type" value="Genomic_DNA"/>
</dbReference>
<name>A0ABP0RBZ1_9DINO</name>
<evidence type="ECO:0000313" key="5">
    <source>
        <dbReference type="Proteomes" id="UP001642464"/>
    </source>
</evidence>
<keyword evidence="5" id="KW-1185">Reference proteome</keyword>
<reference evidence="4 5" key="1">
    <citation type="submission" date="2024-02" db="EMBL/GenBank/DDBJ databases">
        <authorList>
            <person name="Chen Y."/>
            <person name="Shah S."/>
            <person name="Dougan E. K."/>
            <person name="Thang M."/>
            <person name="Chan C."/>
        </authorList>
    </citation>
    <scope>NUCLEOTIDE SEQUENCE [LARGE SCALE GENOMIC DNA]</scope>
</reference>
<dbReference type="Pfam" id="PF12796">
    <property type="entry name" value="Ank_2"/>
    <property type="match status" value="4"/>
</dbReference>
<dbReference type="InterPro" id="IPR002110">
    <property type="entry name" value="Ankyrin_rpt"/>
</dbReference>
<dbReference type="InterPro" id="IPR036770">
    <property type="entry name" value="Ankyrin_rpt-contain_sf"/>
</dbReference>
<feature type="repeat" description="ANK" evidence="3">
    <location>
        <begin position="76"/>
        <end position="108"/>
    </location>
</feature>